<keyword evidence="3" id="KW-1185">Reference proteome</keyword>
<evidence type="ECO:0000313" key="2">
    <source>
        <dbReference type="EMBL" id="CAB3783862.1"/>
    </source>
</evidence>
<feature type="compositionally biased region" description="Basic and acidic residues" evidence="1">
    <location>
        <begin position="1"/>
        <end position="10"/>
    </location>
</feature>
<protein>
    <submittedName>
        <fullName evidence="2">Uncharacterized protein</fullName>
    </submittedName>
</protein>
<proteinExistence type="predicted"/>
<feature type="compositionally biased region" description="Polar residues" evidence="1">
    <location>
        <begin position="13"/>
        <end position="22"/>
    </location>
</feature>
<dbReference type="EMBL" id="CADIKK010000006">
    <property type="protein sequence ID" value="CAB3783862.1"/>
    <property type="molecule type" value="Genomic_DNA"/>
</dbReference>
<dbReference type="AlphaFoldDB" id="A0A6S7B2Y8"/>
<organism evidence="2 3">
    <name type="scientific">Paraburkholderia ultramafica</name>
    <dbReference type="NCBI Taxonomy" id="1544867"/>
    <lineage>
        <taxon>Bacteria</taxon>
        <taxon>Pseudomonadati</taxon>
        <taxon>Pseudomonadota</taxon>
        <taxon>Betaproteobacteria</taxon>
        <taxon>Burkholderiales</taxon>
        <taxon>Burkholderiaceae</taxon>
        <taxon>Paraburkholderia</taxon>
    </lineage>
</organism>
<gene>
    <name evidence="2" type="ORF">LMG28614_01745</name>
</gene>
<evidence type="ECO:0000256" key="1">
    <source>
        <dbReference type="SAM" id="MobiDB-lite"/>
    </source>
</evidence>
<sequence length="59" mass="6423">MSKHAADRPHAIHSTNASGTCPVSFLSSVGARPVIAEGPPLEENQRMLLLFGRQFAHKR</sequence>
<feature type="region of interest" description="Disordered" evidence="1">
    <location>
        <begin position="1"/>
        <end position="22"/>
    </location>
</feature>
<dbReference type="Proteomes" id="UP000494365">
    <property type="component" value="Unassembled WGS sequence"/>
</dbReference>
<reference evidence="2 3" key="1">
    <citation type="submission" date="2020-04" db="EMBL/GenBank/DDBJ databases">
        <authorList>
            <person name="De Canck E."/>
        </authorList>
    </citation>
    <scope>NUCLEOTIDE SEQUENCE [LARGE SCALE GENOMIC DNA]</scope>
    <source>
        <strain evidence="2 3">LMG 28614</strain>
    </source>
</reference>
<name>A0A6S7B2Y8_9BURK</name>
<accession>A0A6S7B2Y8</accession>
<evidence type="ECO:0000313" key="3">
    <source>
        <dbReference type="Proteomes" id="UP000494365"/>
    </source>
</evidence>